<accession>A0AAW9D305</accession>
<dbReference type="Proteomes" id="UP001272137">
    <property type="component" value="Unassembled WGS sequence"/>
</dbReference>
<feature type="compositionally biased region" description="Basic residues" evidence="1">
    <location>
        <begin position="47"/>
        <end position="56"/>
    </location>
</feature>
<comment type="caution">
    <text evidence="2">The sequence shown here is derived from an EMBL/GenBank/DDBJ whole genome shotgun (WGS) entry which is preliminary data.</text>
</comment>
<evidence type="ECO:0000256" key="1">
    <source>
        <dbReference type="SAM" id="MobiDB-lite"/>
    </source>
</evidence>
<proteinExistence type="predicted"/>
<evidence type="ECO:0000313" key="3">
    <source>
        <dbReference type="Proteomes" id="UP001272137"/>
    </source>
</evidence>
<sequence length="73" mass="7955">MCPSCAPVFDRPIGERGSPRIAVPPASRQRILSRAVASRGGRQPSARSRRHRHRAAPAKQTGPPKNQSRHGEP</sequence>
<name>A0AAW9D305_BURTH</name>
<protein>
    <submittedName>
        <fullName evidence="2">Uncharacterized protein</fullName>
    </submittedName>
</protein>
<reference evidence="2" key="1">
    <citation type="submission" date="2018-08" db="EMBL/GenBank/DDBJ databases">
        <title>Identification of Burkholderia cepacia strains that express a Burkholderia pseudomallei-like capsular polysaccharide.</title>
        <authorList>
            <person name="Burtnick M.N."/>
            <person name="Vongsouvath M."/>
            <person name="Newton P."/>
            <person name="Wuthiekanun V."/>
            <person name="Limmathurotsakul D."/>
            <person name="Brett P.J."/>
            <person name="Chantratita N."/>
            <person name="Dance D.A."/>
        </authorList>
    </citation>
    <scope>NUCLEOTIDE SEQUENCE</scope>
    <source>
        <strain evidence="2">SBXCC001</strain>
    </source>
</reference>
<dbReference type="AlphaFoldDB" id="A0AAW9D305"/>
<evidence type="ECO:0000313" key="2">
    <source>
        <dbReference type="EMBL" id="MDW9255902.1"/>
    </source>
</evidence>
<feature type="region of interest" description="Disordered" evidence="1">
    <location>
        <begin position="1"/>
        <end position="73"/>
    </location>
</feature>
<gene>
    <name evidence="2" type="ORF">C7S16_2632</name>
</gene>
<organism evidence="2 3">
    <name type="scientific">Burkholderia thailandensis</name>
    <dbReference type="NCBI Taxonomy" id="57975"/>
    <lineage>
        <taxon>Bacteria</taxon>
        <taxon>Pseudomonadati</taxon>
        <taxon>Pseudomonadota</taxon>
        <taxon>Betaproteobacteria</taxon>
        <taxon>Burkholderiales</taxon>
        <taxon>Burkholderiaceae</taxon>
        <taxon>Burkholderia</taxon>
        <taxon>pseudomallei group</taxon>
    </lineage>
</organism>
<dbReference type="EMBL" id="QXCT01000002">
    <property type="protein sequence ID" value="MDW9255902.1"/>
    <property type="molecule type" value="Genomic_DNA"/>
</dbReference>